<evidence type="ECO:0008006" key="6">
    <source>
        <dbReference type="Google" id="ProtNLM"/>
    </source>
</evidence>
<keyword evidence="1" id="KW-0732">Signal</keyword>
<accession>A0A0D8J5G3</accession>
<sequence length="235" mass="26028">MKKLAFGILMGLLVAFTSCLDDDDGYSLGNYWIGFGIYNGDDAGAVSLVMDNGSVLIPVAASSPGWSSHFSDGDRVLVNYTILDDDDTSSAVERYLVKVNDISDVLMKGIMDITEEIEDSIGNDPIIVQDAWISDSLLNFRLKYWGYNKTHFLNLVKEPGELTADDQPFQLELRHNANDDQESIPYTAYVSFSLNSLRVDGLDSVRFEVIATDYDGVAYQDSGVFNYSNLELPTP</sequence>
<dbReference type="RefSeq" id="WP_045033328.1">
    <property type="nucleotide sequence ID" value="NZ_JRHC01000007.1"/>
</dbReference>
<feature type="domain" description="NigD-like N-terminal OB" evidence="2">
    <location>
        <begin position="38"/>
        <end position="105"/>
    </location>
</feature>
<evidence type="ECO:0000259" key="3">
    <source>
        <dbReference type="Pfam" id="PF17415"/>
    </source>
</evidence>
<dbReference type="Gene3D" id="2.40.50.500">
    <property type="entry name" value="NigD-like N-terminal OB domain"/>
    <property type="match status" value="1"/>
</dbReference>
<dbReference type="STRING" id="1544798.LH29_22210"/>
<evidence type="ECO:0000256" key="1">
    <source>
        <dbReference type="SAM" id="SignalP"/>
    </source>
</evidence>
<dbReference type="EMBL" id="JRHC01000007">
    <property type="protein sequence ID" value="KJF41999.1"/>
    <property type="molecule type" value="Genomic_DNA"/>
</dbReference>
<dbReference type="PROSITE" id="PS51257">
    <property type="entry name" value="PROKAR_LIPOPROTEIN"/>
    <property type="match status" value="1"/>
</dbReference>
<name>A0A0D8J5G3_9BACT</name>
<dbReference type="OrthoDB" id="1097285at2"/>
<dbReference type="AlphaFoldDB" id="A0A0D8J5G3"/>
<dbReference type="InterPro" id="IPR024299">
    <property type="entry name" value="NigD-like_OB_dom"/>
</dbReference>
<proteinExistence type="predicted"/>
<feature type="domain" description="NigD-like C-terminal" evidence="3">
    <location>
        <begin position="110"/>
        <end position="200"/>
    </location>
</feature>
<dbReference type="Proteomes" id="UP000032544">
    <property type="component" value="Unassembled WGS sequence"/>
</dbReference>
<protein>
    <recommendedName>
        <fullName evidence="6">NigD-like C-terminal beta sandwich domain-containing protein</fullName>
    </recommendedName>
</protein>
<dbReference type="InterPro" id="IPR035376">
    <property type="entry name" value="NigD_C"/>
</dbReference>
<evidence type="ECO:0000259" key="2">
    <source>
        <dbReference type="Pfam" id="PF12667"/>
    </source>
</evidence>
<dbReference type="InterPro" id="IPR038143">
    <property type="entry name" value="NigD-like_C_dom_sf"/>
</dbReference>
<dbReference type="Pfam" id="PF12667">
    <property type="entry name" value="NigD_N"/>
    <property type="match status" value="1"/>
</dbReference>
<comment type="caution">
    <text evidence="4">The sequence shown here is derived from an EMBL/GenBank/DDBJ whole genome shotgun (WGS) entry which is preliminary data.</text>
</comment>
<keyword evidence="5" id="KW-1185">Reference proteome</keyword>
<reference evidence="4 5" key="1">
    <citation type="submission" date="2014-09" db="EMBL/GenBank/DDBJ databases">
        <title>Draft Genome Sequence of Draconibacterium sp. JN14CK-3.</title>
        <authorList>
            <person name="Dong C."/>
            <person name="Lai Q."/>
            <person name="Shao Z."/>
        </authorList>
    </citation>
    <scope>NUCLEOTIDE SEQUENCE [LARGE SCALE GENOMIC DNA]</scope>
    <source>
        <strain evidence="4 5">JN14CK-3</strain>
    </source>
</reference>
<feature type="signal peptide" evidence="1">
    <location>
        <begin position="1"/>
        <end position="20"/>
    </location>
</feature>
<gene>
    <name evidence="4" type="ORF">LH29_22210</name>
</gene>
<evidence type="ECO:0000313" key="5">
    <source>
        <dbReference type="Proteomes" id="UP000032544"/>
    </source>
</evidence>
<dbReference type="InterPro" id="IPR038179">
    <property type="entry name" value="NigD-like_N_sf"/>
</dbReference>
<dbReference type="Gene3D" id="2.60.40.2370">
    <property type="entry name" value="NigD-like, C-terminal beta sandwich domain"/>
    <property type="match status" value="1"/>
</dbReference>
<evidence type="ECO:0000313" key="4">
    <source>
        <dbReference type="EMBL" id="KJF41999.1"/>
    </source>
</evidence>
<dbReference type="Pfam" id="PF17415">
    <property type="entry name" value="NigD_C"/>
    <property type="match status" value="1"/>
</dbReference>
<organism evidence="4 5">
    <name type="scientific">Draconibacterium sediminis</name>
    <dbReference type="NCBI Taxonomy" id="1544798"/>
    <lineage>
        <taxon>Bacteria</taxon>
        <taxon>Pseudomonadati</taxon>
        <taxon>Bacteroidota</taxon>
        <taxon>Bacteroidia</taxon>
        <taxon>Marinilabiliales</taxon>
        <taxon>Prolixibacteraceae</taxon>
        <taxon>Draconibacterium</taxon>
    </lineage>
</organism>
<feature type="chain" id="PRO_5002330866" description="NigD-like C-terminal beta sandwich domain-containing protein" evidence="1">
    <location>
        <begin position="21"/>
        <end position="235"/>
    </location>
</feature>